<dbReference type="Pfam" id="PF04422">
    <property type="entry name" value="FrhB_FdhB_N"/>
    <property type="match status" value="1"/>
</dbReference>
<dbReference type="InterPro" id="IPR017896">
    <property type="entry name" value="4Fe4S_Fe-S-bd"/>
</dbReference>
<feature type="domain" description="4Fe-4S ferredoxin-type" evidence="2">
    <location>
        <begin position="86"/>
        <end position="114"/>
    </location>
</feature>
<feature type="region of interest" description="Disordered" evidence="1">
    <location>
        <begin position="1"/>
        <end position="49"/>
    </location>
</feature>
<dbReference type="RefSeq" id="WP_338009321.1">
    <property type="nucleotide sequence ID" value="NZ_JAOPKB010000022.1"/>
</dbReference>
<dbReference type="InterPro" id="IPR007525">
    <property type="entry name" value="FrhB_FdhB_C"/>
</dbReference>
<dbReference type="PANTHER" id="PTHR31332:SF0">
    <property type="entry name" value="7-HYDROXYMETHYL CHLOROPHYLL A REDUCTASE, CHLOROPLASTIC"/>
    <property type="match status" value="1"/>
</dbReference>
<dbReference type="Proteomes" id="UP001320972">
    <property type="component" value="Unassembled WGS sequence"/>
</dbReference>
<dbReference type="InterPro" id="IPR007516">
    <property type="entry name" value="Co_F420_Hydgase/DH_bsu_N"/>
</dbReference>
<dbReference type="InterPro" id="IPR045220">
    <property type="entry name" value="FRHB/FDHB/HCAR-like"/>
</dbReference>
<dbReference type="PROSITE" id="PS51379">
    <property type="entry name" value="4FE4S_FER_2"/>
    <property type="match status" value="2"/>
</dbReference>
<evidence type="ECO:0000313" key="4">
    <source>
        <dbReference type="Proteomes" id="UP001320972"/>
    </source>
</evidence>
<accession>A0ABT2QL65</accession>
<evidence type="ECO:0000313" key="3">
    <source>
        <dbReference type="EMBL" id="MCU4975674.1"/>
    </source>
</evidence>
<dbReference type="Pfam" id="PF04432">
    <property type="entry name" value="FrhB_FdhB_C"/>
    <property type="match status" value="1"/>
</dbReference>
<sequence>MSEQPSRVPTERATDTTSSENETDGPRTSGVGGDPRELADVTPDPGGKTWFRDLDEAVIESDRCIQCGTCVAACPSDSIGIDETTGRPTLVRMCTGCSRCWDFCPRSGLRYERVLEFGEEPEVEASATDDSRAGTVGAQETTYAARARDTATNDAGQDGGAVTTLLAELLEAGEIDGAIVAGEREDEPLRGKAVLATSREELLATAGSVYSQTMQLGRIHDLLEASDIDKRDPQLALVGTPCVIEGAAALERYDWDGETDPIALTVALMCTRSFEHERLRSSIADCGVDPAAVEKLDVSDGVLYASDDDGETLLEEAIDTFDTAALRGCAECADFVGGAADISAGSVGSDESFTTMVVRTDRGERAWEIASSGLETAVLEETDALDKIADWNRRRARETLPREFDPEGSVGITYEDHRAAYDGTDRDLEPLNPARVHQYEEWC</sequence>
<comment type="caution">
    <text evidence="3">The sequence shown here is derived from an EMBL/GenBank/DDBJ whole genome shotgun (WGS) entry which is preliminary data.</text>
</comment>
<dbReference type="PANTHER" id="PTHR31332">
    <property type="entry name" value="7-HYDROXYMETHYL CHLOROPHYLL A REDUCTASE, CHLOROPLASTIC"/>
    <property type="match status" value="1"/>
</dbReference>
<dbReference type="EMBL" id="JAOPKB010000022">
    <property type="protein sequence ID" value="MCU4975674.1"/>
    <property type="molecule type" value="Genomic_DNA"/>
</dbReference>
<evidence type="ECO:0000259" key="2">
    <source>
        <dbReference type="PROSITE" id="PS51379"/>
    </source>
</evidence>
<keyword evidence="4" id="KW-1185">Reference proteome</keyword>
<gene>
    <name evidence="3" type="ORF">OB955_23590</name>
</gene>
<proteinExistence type="predicted"/>
<evidence type="ECO:0000256" key="1">
    <source>
        <dbReference type="SAM" id="MobiDB-lite"/>
    </source>
</evidence>
<feature type="domain" description="4Fe-4S ferredoxin-type" evidence="2">
    <location>
        <begin position="55"/>
        <end position="84"/>
    </location>
</feature>
<name>A0ABT2QL65_9EURY</name>
<dbReference type="InterPro" id="IPR017900">
    <property type="entry name" value="4Fe4S_Fe_S_CS"/>
</dbReference>
<protein>
    <submittedName>
        <fullName evidence="3">Coenzyme F420 hydrogenase/dehydrogenase, beta subunit C-terminal domain</fullName>
    </submittedName>
</protein>
<organism evidence="3 4">
    <name type="scientific">Natronoglomus mannanivorans</name>
    <dbReference type="NCBI Taxonomy" id="2979990"/>
    <lineage>
        <taxon>Archaea</taxon>
        <taxon>Methanobacteriati</taxon>
        <taxon>Methanobacteriota</taxon>
        <taxon>Stenosarchaea group</taxon>
        <taxon>Halobacteria</taxon>
        <taxon>Halobacteriales</taxon>
        <taxon>Natrialbaceae</taxon>
        <taxon>Natronoglomus</taxon>
    </lineage>
</organism>
<dbReference type="Gene3D" id="3.30.70.20">
    <property type="match status" value="1"/>
</dbReference>
<reference evidence="3 4" key="1">
    <citation type="submission" date="2022-09" db="EMBL/GenBank/DDBJ databases">
        <title>Enrichment on poylsaccharides allowed isolation of novel metabolic and taxonomic groups of Haloarchaea.</title>
        <authorList>
            <person name="Sorokin D.Y."/>
            <person name="Elcheninov A.G."/>
            <person name="Khizhniak T.V."/>
            <person name="Kolganova T.V."/>
            <person name="Kublanov I.V."/>
        </authorList>
    </citation>
    <scope>NUCLEOTIDE SEQUENCE [LARGE SCALE GENOMIC DNA]</scope>
    <source>
        <strain evidence="3 4">AArc-m2/3/4</strain>
    </source>
</reference>
<dbReference type="Pfam" id="PF14697">
    <property type="entry name" value="Fer4_21"/>
    <property type="match status" value="1"/>
</dbReference>
<dbReference type="SUPFAM" id="SSF54862">
    <property type="entry name" value="4Fe-4S ferredoxins"/>
    <property type="match status" value="1"/>
</dbReference>
<dbReference type="PROSITE" id="PS00198">
    <property type="entry name" value="4FE4S_FER_1"/>
    <property type="match status" value="2"/>
</dbReference>